<accession>A0AAI8YVG4</accession>
<keyword evidence="3 6" id="KW-1133">Transmembrane helix</keyword>
<dbReference type="InterPro" id="IPR052646">
    <property type="entry name" value="Peroxisomal_PEX28-32"/>
</dbReference>
<dbReference type="Pfam" id="PF06398">
    <property type="entry name" value="Pex24p"/>
    <property type="match status" value="1"/>
</dbReference>
<evidence type="ECO:0000256" key="6">
    <source>
        <dbReference type="SAM" id="Phobius"/>
    </source>
</evidence>
<evidence type="ECO:0000256" key="4">
    <source>
        <dbReference type="ARBA" id="ARBA00023136"/>
    </source>
</evidence>
<evidence type="ECO:0000256" key="3">
    <source>
        <dbReference type="ARBA" id="ARBA00022989"/>
    </source>
</evidence>
<proteinExistence type="predicted"/>
<dbReference type="GO" id="GO:0005778">
    <property type="term" value="C:peroxisomal membrane"/>
    <property type="evidence" value="ECO:0007669"/>
    <property type="project" value="TreeGrafter"/>
</dbReference>
<evidence type="ECO:0000256" key="1">
    <source>
        <dbReference type="ARBA" id="ARBA00004127"/>
    </source>
</evidence>
<gene>
    <name evidence="9" type="ORF">LECACI_7A002725</name>
</gene>
<dbReference type="EMBL" id="CAVMBE010000012">
    <property type="protein sequence ID" value="CAK3917946.1"/>
    <property type="molecule type" value="Genomic_DNA"/>
</dbReference>
<protein>
    <submittedName>
        <fullName evidence="9">Peroxisomal membrane PEX30</fullName>
    </submittedName>
</protein>
<evidence type="ECO:0000259" key="8">
    <source>
        <dbReference type="SMART" id="SM00694"/>
    </source>
</evidence>
<dbReference type="Proteomes" id="UP001296104">
    <property type="component" value="Unassembled WGS sequence"/>
</dbReference>
<dbReference type="PANTHER" id="PTHR31679:SF2">
    <property type="entry name" value="PEROXISOMAL MEMBRANE PROTEIN PEX30-RELATED"/>
    <property type="match status" value="1"/>
</dbReference>
<organism evidence="9 10">
    <name type="scientific">Lecanosticta acicola</name>
    <dbReference type="NCBI Taxonomy" id="111012"/>
    <lineage>
        <taxon>Eukaryota</taxon>
        <taxon>Fungi</taxon>
        <taxon>Dikarya</taxon>
        <taxon>Ascomycota</taxon>
        <taxon>Pezizomycotina</taxon>
        <taxon>Dothideomycetes</taxon>
        <taxon>Dothideomycetidae</taxon>
        <taxon>Mycosphaerellales</taxon>
        <taxon>Mycosphaerellaceae</taxon>
        <taxon>Lecanosticta</taxon>
    </lineage>
</organism>
<dbReference type="GO" id="GO:0007031">
    <property type="term" value="P:peroxisome organization"/>
    <property type="evidence" value="ECO:0007669"/>
    <property type="project" value="UniProtKB-ARBA"/>
</dbReference>
<feature type="domain" description="Peroxin/Ferlin" evidence="8">
    <location>
        <begin position="388"/>
        <end position="421"/>
    </location>
</feature>
<dbReference type="AlphaFoldDB" id="A0AAI8YVG4"/>
<keyword evidence="10" id="KW-1185">Reference proteome</keyword>
<evidence type="ECO:0000313" key="10">
    <source>
        <dbReference type="Proteomes" id="UP001296104"/>
    </source>
</evidence>
<feature type="transmembrane region" description="Helical" evidence="6">
    <location>
        <begin position="201"/>
        <end position="220"/>
    </location>
</feature>
<keyword evidence="2 6" id="KW-0812">Transmembrane</keyword>
<comment type="caution">
    <text evidence="9">The sequence shown here is derived from an EMBL/GenBank/DDBJ whole genome shotgun (WGS) entry which is preliminary data.</text>
</comment>
<evidence type="ECO:0000259" key="7">
    <source>
        <dbReference type="SMART" id="SM00693"/>
    </source>
</evidence>
<keyword evidence="4 6" id="KW-0472">Membrane</keyword>
<dbReference type="GO" id="GO:0012505">
    <property type="term" value="C:endomembrane system"/>
    <property type="evidence" value="ECO:0007669"/>
    <property type="project" value="UniProtKB-SubCell"/>
</dbReference>
<dbReference type="InterPro" id="IPR010482">
    <property type="entry name" value="TECPR1-like_DysF"/>
</dbReference>
<reference evidence="9" key="1">
    <citation type="submission" date="2023-11" db="EMBL/GenBank/DDBJ databases">
        <authorList>
            <person name="Alioto T."/>
            <person name="Alioto T."/>
            <person name="Gomez Garrido J."/>
        </authorList>
    </citation>
    <scope>NUCLEOTIDE SEQUENCE</scope>
</reference>
<comment type="subcellular location">
    <subcellularLocation>
        <location evidence="1">Endomembrane system</location>
        <topology evidence="1">Multi-pass membrane protein</topology>
    </subcellularLocation>
</comment>
<feature type="domain" description="Peroxin/Ferlin" evidence="7">
    <location>
        <begin position="303"/>
        <end position="371"/>
    </location>
</feature>
<feature type="transmembrane region" description="Helical" evidence="6">
    <location>
        <begin position="90"/>
        <end position="120"/>
    </location>
</feature>
<evidence type="ECO:0000256" key="5">
    <source>
        <dbReference type="SAM" id="MobiDB-lite"/>
    </source>
</evidence>
<sequence>MNERDSQQSSNDGPGPVAPEPTIAAFCPNQQTATKSRSRATVLIHQKSALLAATPPQVTRALAYSHPFIVPLNYLAGLLSWTTGDPWESFLLVAGFWFMILYGDIVLRYAGPLVVVAALIGGMYSRRYSPLSSTAWSGEKKRSRADSDSQQRKSLDEILDTLQIFTNRCDVLLDPLLRLTEFLSTQTTATSATTRPALTSMFLRLLAVMPFWTVLALPPLRIITTQRILLVLGTIGMTWHSRPARATRSVLWRSKVLRSSASMITGLHFPGPATSNRSGPPPLPPRAPAALVRALKDKSNKTGVRFTFATYENQRRWVLLGFTPNLLPNERQAWTDEHNNAVPEKENFPLPETDSDTTKWRWVPGSEWRIDPRWTDDADSKIPRDKDGWTYYDNKWHFGSRIDDWGKWTRRRRWIRDAELVEITPEELAAAADAAAAEAAATETDTQSIANTDSESVTTAMKKKGWFGKRRLTNDKKAETASISGSSETGKTSRSRDGPEDDVHTPLRYRETAWDRSIGDGLAEGLS</sequence>
<dbReference type="SMART" id="SM00693">
    <property type="entry name" value="DysFN"/>
    <property type="match status" value="1"/>
</dbReference>
<name>A0AAI8YVG4_9PEZI</name>
<feature type="compositionally biased region" description="Basic and acidic residues" evidence="5">
    <location>
        <begin position="494"/>
        <end position="518"/>
    </location>
</feature>
<feature type="compositionally biased region" description="Polar residues" evidence="5">
    <location>
        <begin position="481"/>
        <end position="492"/>
    </location>
</feature>
<feature type="region of interest" description="Disordered" evidence="5">
    <location>
        <begin position="1"/>
        <end position="22"/>
    </location>
</feature>
<dbReference type="SMART" id="SM00694">
    <property type="entry name" value="DysFC"/>
    <property type="match status" value="1"/>
</dbReference>
<evidence type="ECO:0000256" key="2">
    <source>
        <dbReference type="ARBA" id="ARBA00022692"/>
    </source>
</evidence>
<dbReference type="PANTHER" id="PTHR31679">
    <property type="entry name" value="PEROXISOMAL MEMBRANE PROTEIN PEX30-RELATED"/>
    <property type="match status" value="1"/>
</dbReference>
<evidence type="ECO:0000313" key="9">
    <source>
        <dbReference type="EMBL" id="CAK3917946.1"/>
    </source>
</evidence>
<dbReference type="InterPro" id="IPR006614">
    <property type="entry name" value="Peroxin/Ferlin"/>
</dbReference>
<feature type="region of interest" description="Disordered" evidence="5">
    <location>
        <begin position="472"/>
        <end position="527"/>
    </location>
</feature>